<name>A0A4C1WFN7_EUMVA</name>
<organism evidence="1 2">
    <name type="scientific">Eumeta variegata</name>
    <name type="common">Bagworm moth</name>
    <name type="synonym">Eumeta japonica</name>
    <dbReference type="NCBI Taxonomy" id="151549"/>
    <lineage>
        <taxon>Eukaryota</taxon>
        <taxon>Metazoa</taxon>
        <taxon>Ecdysozoa</taxon>
        <taxon>Arthropoda</taxon>
        <taxon>Hexapoda</taxon>
        <taxon>Insecta</taxon>
        <taxon>Pterygota</taxon>
        <taxon>Neoptera</taxon>
        <taxon>Endopterygota</taxon>
        <taxon>Lepidoptera</taxon>
        <taxon>Glossata</taxon>
        <taxon>Ditrysia</taxon>
        <taxon>Tineoidea</taxon>
        <taxon>Psychidae</taxon>
        <taxon>Oiketicinae</taxon>
        <taxon>Eumeta</taxon>
    </lineage>
</organism>
<evidence type="ECO:0000313" key="1">
    <source>
        <dbReference type="EMBL" id="GBP49903.1"/>
    </source>
</evidence>
<gene>
    <name evidence="1" type="ORF">EVAR_29516_1</name>
</gene>
<comment type="caution">
    <text evidence="1">The sequence shown here is derived from an EMBL/GenBank/DDBJ whole genome shotgun (WGS) entry which is preliminary data.</text>
</comment>
<dbReference type="AlphaFoldDB" id="A0A4C1WFN7"/>
<keyword evidence="2" id="KW-1185">Reference proteome</keyword>
<accession>A0A4C1WFN7</accession>
<dbReference type="Proteomes" id="UP000299102">
    <property type="component" value="Unassembled WGS sequence"/>
</dbReference>
<proteinExistence type="predicted"/>
<sequence>MDPRQNRRDLIRFRTDDVRRLGLIEGIGRAGPLSAKRARAPRLTETLLLGGEAARSSEVTFPCSMMWLAELSVRMSQKRIRLSEWPEMIVDPAPSEVTKSLQEEPANFVSVPVA</sequence>
<protein>
    <submittedName>
        <fullName evidence="1">Uncharacterized protein</fullName>
    </submittedName>
</protein>
<evidence type="ECO:0000313" key="2">
    <source>
        <dbReference type="Proteomes" id="UP000299102"/>
    </source>
</evidence>
<reference evidence="1 2" key="1">
    <citation type="journal article" date="2019" name="Commun. Biol.">
        <title>The bagworm genome reveals a unique fibroin gene that provides high tensile strength.</title>
        <authorList>
            <person name="Kono N."/>
            <person name="Nakamura H."/>
            <person name="Ohtoshi R."/>
            <person name="Tomita M."/>
            <person name="Numata K."/>
            <person name="Arakawa K."/>
        </authorList>
    </citation>
    <scope>NUCLEOTIDE SEQUENCE [LARGE SCALE GENOMIC DNA]</scope>
</reference>
<dbReference type="EMBL" id="BGZK01000554">
    <property type="protein sequence ID" value="GBP49903.1"/>
    <property type="molecule type" value="Genomic_DNA"/>
</dbReference>